<dbReference type="CDD" id="cd00063">
    <property type="entry name" value="FN3"/>
    <property type="match status" value="1"/>
</dbReference>
<dbReference type="Proteomes" id="UP001626550">
    <property type="component" value="Unassembled WGS sequence"/>
</dbReference>
<comment type="caution">
    <text evidence="3">The sequence shown here is derived from an EMBL/GenBank/DDBJ whole genome shotgun (WGS) entry which is preliminary data.</text>
</comment>
<evidence type="ECO:0000256" key="1">
    <source>
        <dbReference type="SAM" id="MobiDB-lite"/>
    </source>
</evidence>
<gene>
    <name evidence="3" type="ORF">Ciccas_001185</name>
</gene>
<name>A0ABD2QKT1_9PLAT</name>
<evidence type="ECO:0000313" key="3">
    <source>
        <dbReference type="EMBL" id="KAL3320153.1"/>
    </source>
</evidence>
<dbReference type="SUPFAM" id="SSF49265">
    <property type="entry name" value="Fibronectin type III"/>
    <property type="match status" value="1"/>
</dbReference>
<keyword evidence="4" id="KW-1185">Reference proteome</keyword>
<dbReference type="InterPro" id="IPR036116">
    <property type="entry name" value="FN3_sf"/>
</dbReference>
<sequence length="491" mass="54166">MQPQTSPFRGFTASSPILSLGSIILRWSLEPNGTHLDSFYLSVDSNESHAKRQVNISDVRNGIHIIDNLSPDTQYRVCVMNASDIEIECRTIDTVASWVSALVVSAIGVLVAIVLISLLVACFSCGSSSSKLNGNRKRINHEIVDRGTTRSKRGHEPSAKSSRDTRNRWLIASKKSFLSSTDSMGNRPGLEDDSLYMEDTFIGELDDDDDDYDYVFDEEDTEVSGKANGMSMGTHGSGVSSVRQSSVSSVLDERSFSNQTTPVAGSVAVSTQYAQRKIGRRLSKHGKSNFQISREQLPQSSLSLSHPQEFSDNELRHLSQESRRAFLEGKTPGDGQEDETRSEVQETNMDSFDDAFKHSMTNRHIILQRNSSLDQSRRPIDAIHVSLQHYQLTTLKSRLKEGQIPRPLHSTNSSSDIQPCTSESGHEIASPQCLDESQKTSSASLADGKSPTKTSVGLLSKSTILDRLSVGQQDGRKTFELALYTDIKEVI</sequence>
<protein>
    <recommendedName>
        <fullName evidence="5">Fibronectin type-III domain-containing protein</fullName>
    </recommendedName>
</protein>
<feature type="region of interest" description="Disordered" evidence="1">
    <location>
        <begin position="403"/>
        <end position="454"/>
    </location>
</feature>
<accession>A0ABD2QKT1</accession>
<dbReference type="EMBL" id="JBJKFK010000073">
    <property type="protein sequence ID" value="KAL3320153.1"/>
    <property type="molecule type" value="Genomic_DNA"/>
</dbReference>
<evidence type="ECO:0008006" key="5">
    <source>
        <dbReference type="Google" id="ProtNLM"/>
    </source>
</evidence>
<keyword evidence="2" id="KW-1133">Transmembrane helix</keyword>
<keyword evidence="2" id="KW-0812">Transmembrane</keyword>
<dbReference type="AlphaFoldDB" id="A0ABD2QKT1"/>
<evidence type="ECO:0000313" key="4">
    <source>
        <dbReference type="Proteomes" id="UP001626550"/>
    </source>
</evidence>
<dbReference type="InterPro" id="IPR003961">
    <property type="entry name" value="FN3_dom"/>
</dbReference>
<feature type="transmembrane region" description="Helical" evidence="2">
    <location>
        <begin position="95"/>
        <end position="121"/>
    </location>
</feature>
<feature type="region of interest" description="Disordered" evidence="1">
    <location>
        <begin position="221"/>
        <end position="241"/>
    </location>
</feature>
<feature type="compositionally biased region" description="Polar residues" evidence="1">
    <location>
        <begin position="409"/>
        <end position="423"/>
    </location>
</feature>
<reference evidence="3 4" key="1">
    <citation type="submission" date="2024-11" db="EMBL/GenBank/DDBJ databases">
        <title>Adaptive evolution of stress response genes in parasites aligns with host niche diversity.</title>
        <authorList>
            <person name="Hahn C."/>
            <person name="Resl P."/>
        </authorList>
    </citation>
    <scope>NUCLEOTIDE SEQUENCE [LARGE SCALE GENOMIC DNA]</scope>
    <source>
        <strain evidence="3">EGGRZ-B1_66</strain>
        <tissue evidence="3">Body</tissue>
    </source>
</reference>
<proteinExistence type="predicted"/>
<keyword evidence="2" id="KW-0472">Membrane</keyword>
<feature type="region of interest" description="Disordered" evidence="1">
    <location>
        <begin position="143"/>
        <end position="165"/>
    </location>
</feature>
<evidence type="ECO:0000256" key="2">
    <source>
        <dbReference type="SAM" id="Phobius"/>
    </source>
</evidence>
<organism evidence="3 4">
    <name type="scientific">Cichlidogyrus casuarinus</name>
    <dbReference type="NCBI Taxonomy" id="1844966"/>
    <lineage>
        <taxon>Eukaryota</taxon>
        <taxon>Metazoa</taxon>
        <taxon>Spiralia</taxon>
        <taxon>Lophotrochozoa</taxon>
        <taxon>Platyhelminthes</taxon>
        <taxon>Monogenea</taxon>
        <taxon>Monopisthocotylea</taxon>
        <taxon>Dactylogyridea</taxon>
        <taxon>Ancyrocephalidae</taxon>
        <taxon>Cichlidogyrus</taxon>
    </lineage>
</organism>